<proteinExistence type="predicted"/>
<dbReference type="RefSeq" id="WP_345128452.1">
    <property type="nucleotide sequence ID" value="NZ_BAABAT010000009.1"/>
</dbReference>
<evidence type="ECO:0000313" key="2">
    <source>
        <dbReference type="Proteomes" id="UP001500620"/>
    </source>
</evidence>
<name>A0ABP8D9A3_9ACTN</name>
<dbReference type="Proteomes" id="UP001500620">
    <property type="component" value="Unassembled WGS sequence"/>
</dbReference>
<sequence length="103" mass="11621">MRTSRRCVKCQCPRLWHIDPVLLPDTDSRNSVELLPGITRLASGSAVGTDLGKRTEAGRFEVWICTACGYTEWYAHQINEVLAWLTRNPRSGVHYYDADAPTV</sequence>
<protein>
    <submittedName>
        <fullName evidence="1">Uncharacterized protein</fullName>
    </submittedName>
</protein>
<comment type="caution">
    <text evidence="1">The sequence shown here is derived from an EMBL/GenBank/DDBJ whole genome shotgun (WGS) entry which is preliminary data.</text>
</comment>
<accession>A0ABP8D9A3</accession>
<keyword evidence="2" id="KW-1185">Reference proteome</keyword>
<dbReference type="EMBL" id="BAABAT010000009">
    <property type="protein sequence ID" value="GAA4250395.1"/>
    <property type="molecule type" value="Genomic_DNA"/>
</dbReference>
<gene>
    <name evidence="1" type="ORF">GCM10022255_038750</name>
</gene>
<evidence type="ECO:0000313" key="1">
    <source>
        <dbReference type="EMBL" id="GAA4250395.1"/>
    </source>
</evidence>
<organism evidence="1 2">
    <name type="scientific">Dactylosporangium darangshiense</name>
    <dbReference type="NCBI Taxonomy" id="579108"/>
    <lineage>
        <taxon>Bacteria</taxon>
        <taxon>Bacillati</taxon>
        <taxon>Actinomycetota</taxon>
        <taxon>Actinomycetes</taxon>
        <taxon>Micromonosporales</taxon>
        <taxon>Micromonosporaceae</taxon>
        <taxon>Dactylosporangium</taxon>
    </lineage>
</organism>
<reference evidence="2" key="1">
    <citation type="journal article" date="2019" name="Int. J. Syst. Evol. Microbiol.">
        <title>The Global Catalogue of Microorganisms (GCM) 10K type strain sequencing project: providing services to taxonomists for standard genome sequencing and annotation.</title>
        <authorList>
            <consortium name="The Broad Institute Genomics Platform"/>
            <consortium name="The Broad Institute Genome Sequencing Center for Infectious Disease"/>
            <person name="Wu L."/>
            <person name="Ma J."/>
        </authorList>
    </citation>
    <scope>NUCLEOTIDE SEQUENCE [LARGE SCALE GENOMIC DNA]</scope>
    <source>
        <strain evidence="2">JCM 17441</strain>
    </source>
</reference>